<sequence length="156" mass="17009">MALVACFHSCSFPGGLSLIIFQTTVRRKLRPPVCEMQRGLFCVSRRLRFSEKLRSFERPLESLHKAVSGFFAATDLKVDAHLAPLLSSMLRRAKVGSLQEASAKAAVGTQLLLSTPALGPRPVWCVFLKAVPWYHASAAVGNNTSGCTHGITPQMQ</sequence>
<proteinExistence type="predicted"/>
<reference evidence="1" key="1">
    <citation type="submission" date="2021-02" db="EMBL/GenBank/DDBJ databases">
        <authorList>
            <person name="Dougan E. K."/>
            <person name="Rhodes N."/>
            <person name="Thang M."/>
            <person name="Chan C."/>
        </authorList>
    </citation>
    <scope>NUCLEOTIDE SEQUENCE</scope>
</reference>
<accession>A0A813FHH0</accession>
<comment type="caution">
    <text evidence="1">The sequence shown here is derived from an EMBL/GenBank/DDBJ whole genome shotgun (WGS) entry which is preliminary data.</text>
</comment>
<protein>
    <submittedName>
        <fullName evidence="1">Uncharacterized protein</fullName>
    </submittedName>
</protein>
<evidence type="ECO:0000313" key="2">
    <source>
        <dbReference type="Proteomes" id="UP000654075"/>
    </source>
</evidence>
<dbReference type="Proteomes" id="UP000654075">
    <property type="component" value="Unassembled WGS sequence"/>
</dbReference>
<organism evidence="1 2">
    <name type="scientific">Polarella glacialis</name>
    <name type="common">Dinoflagellate</name>
    <dbReference type="NCBI Taxonomy" id="89957"/>
    <lineage>
        <taxon>Eukaryota</taxon>
        <taxon>Sar</taxon>
        <taxon>Alveolata</taxon>
        <taxon>Dinophyceae</taxon>
        <taxon>Suessiales</taxon>
        <taxon>Suessiaceae</taxon>
        <taxon>Polarella</taxon>
    </lineage>
</organism>
<dbReference type="EMBL" id="CAJNNV010025018">
    <property type="protein sequence ID" value="CAE8611347.1"/>
    <property type="molecule type" value="Genomic_DNA"/>
</dbReference>
<keyword evidence="2" id="KW-1185">Reference proteome</keyword>
<gene>
    <name evidence="1" type="ORF">PGLA1383_LOCUS29148</name>
</gene>
<evidence type="ECO:0000313" key="1">
    <source>
        <dbReference type="EMBL" id="CAE8611347.1"/>
    </source>
</evidence>
<dbReference type="AlphaFoldDB" id="A0A813FHH0"/>
<name>A0A813FHH0_POLGL</name>